<evidence type="ECO:0000256" key="2">
    <source>
        <dbReference type="ARBA" id="ARBA00022679"/>
    </source>
</evidence>
<evidence type="ECO:0000256" key="1">
    <source>
        <dbReference type="ARBA" id="ARBA00022603"/>
    </source>
</evidence>
<dbReference type="PIRSF" id="PIRSF004553">
    <property type="entry name" value="CHP00095"/>
    <property type="match status" value="1"/>
</dbReference>
<dbReference type="InterPro" id="IPR029063">
    <property type="entry name" value="SAM-dependent_MTases_sf"/>
</dbReference>
<keyword evidence="4" id="KW-1185">Reference proteome</keyword>
<dbReference type="Gene3D" id="3.40.50.150">
    <property type="entry name" value="Vaccinia Virus protein VP39"/>
    <property type="match status" value="1"/>
</dbReference>
<keyword evidence="2 3" id="KW-0808">Transferase</keyword>
<name>A0ABS5U612_9BACT</name>
<dbReference type="PANTHER" id="PTHR43542:SF1">
    <property type="entry name" value="METHYLTRANSFERASE"/>
    <property type="match status" value="1"/>
</dbReference>
<dbReference type="NCBIfam" id="TIGR00095">
    <property type="entry name" value="16S rRNA (guanine(966)-N(2))-methyltransferase RsmD"/>
    <property type="match status" value="1"/>
</dbReference>
<dbReference type="EMBL" id="JAHDYS010000003">
    <property type="protein sequence ID" value="MBT1071089.1"/>
    <property type="molecule type" value="Genomic_DNA"/>
</dbReference>
<dbReference type="InterPro" id="IPR002052">
    <property type="entry name" value="DNA_methylase_N6_adenine_CS"/>
</dbReference>
<evidence type="ECO:0000313" key="4">
    <source>
        <dbReference type="Proteomes" id="UP000784128"/>
    </source>
</evidence>
<dbReference type="InterPro" id="IPR004398">
    <property type="entry name" value="RNA_MeTrfase_RsmD"/>
</dbReference>
<proteinExistence type="predicted"/>
<dbReference type="GO" id="GO:0052913">
    <property type="term" value="F:16S rRNA (guanine(966)-N(2))-methyltransferase activity"/>
    <property type="evidence" value="ECO:0007669"/>
    <property type="project" value="UniProtKB-EC"/>
</dbReference>
<protein>
    <submittedName>
        <fullName evidence="3">16S rRNA (Guanine(966)-N(2))-methyltransferase RsmD</fullName>
        <ecNumber evidence="3">2.1.1.171</ecNumber>
    </submittedName>
</protein>
<reference evidence="3 4" key="1">
    <citation type="submission" date="2021-05" db="EMBL/GenBank/DDBJ databases">
        <title>The draft genome of Geobacter chapellei DSM 13688.</title>
        <authorList>
            <person name="Xu Z."/>
            <person name="Masuda Y."/>
            <person name="Itoh H."/>
            <person name="Senoo K."/>
        </authorList>
    </citation>
    <scope>NUCLEOTIDE SEQUENCE [LARGE SCALE GENOMIC DNA]</scope>
    <source>
        <strain evidence="3 4">DSM 13688</strain>
    </source>
</reference>
<dbReference type="Pfam" id="PF03602">
    <property type="entry name" value="Cons_hypoth95"/>
    <property type="match status" value="1"/>
</dbReference>
<dbReference type="RefSeq" id="WP_214296793.1">
    <property type="nucleotide sequence ID" value="NZ_JAHDYS010000003.1"/>
</dbReference>
<accession>A0ABS5U612</accession>
<evidence type="ECO:0000313" key="3">
    <source>
        <dbReference type="EMBL" id="MBT1071089.1"/>
    </source>
</evidence>
<sequence length="185" mass="20141">MRVIAGSARGTQLVAPQGMKTRPTADRVREALFSIIMSRFELAGARVLDICAGTGSLGIEALSRGAESCCFIEHDKDALASLKKNLEKTRLSARARVLPIDVLKALRLLDGDRFGIVFFDPPYAAELYPAVLEALCSHELVTADSLVVAESAARTILPDRLGTFMKIDRRVYGDTALELYTLEVS</sequence>
<dbReference type="Proteomes" id="UP000784128">
    <property type="component" value="Unassembled WGS sequence"/>
</dbReference>
<dbReference type="SUPFAM" id="SSF53335">
    <property type="entry name" value="S-adenosyl-L-methionine-dependent methyltransferases"/>
    <property type="match status" value="1"/>
</dbReference>
<comment type="caution">
    <text evidence="3">The sequence shown here is derived from an EMBL/GenBank/DDBJ whole genome shotgun (WGS) entry which is preliminary data.</text>
</comment>
<dbReference type="CDD" id="cd02440">
    <property type="entry name" value="AdoMet_MTases"/>
    <property type="match status" value="1"/>
</dbReference>
<dbReference type="EC" id="2.1.1.171" evidence="3"/>
<organism evidence="3 4">
    <name type="scientific">Pelotalea chapellei</name>
    <dbReference type="NCBI Taxonomy" id="44671"/>
    <lineage>
        <taxon>Bacteria</taxon>
        <taxon>Pseudomonadati</taxon>
        <taxon>Thermodesulfobacteriota</taxon>
        <taxon>Desulfuromonadia</taxon>
        <taxon>Geobacterales</taxon>
        <taxon>Geobacteraceae</taxon>
        <taxon>Pelotalea</taxon>
    </lineage>
</organism>
<keyword evidence="1 3" id="KW-0489">Methyltransferase</keyword>
<gene>
    <name evidence="3" type="primary">rsmD</name>
    <name evidence="3" type="ORF">KJB30_04795</name>
</gene>
<dbReference type="PANTHER" id="PTHR43542">
    <property type="entry name" value="METHYLTRANSFERASE"/>
    <property type="match status" value="1"/>
</dbReference>
<dbReference type="PROSITE" id="PS00092">
    <property type="entry name" value="N6_MTASE"/>
    <property type="match status" value="1"/>
</dbReference>